<comment type="caution">
    <text evidence="2">The sequence shown here is derived from an EMBL/GenBank/DDBJ whole genome shotgun (WGS) entry which is preliminary data.</text>
</comment>
<reference evidence="2" key="1">
    <citation type="submission" date="2023-06" db="EMBL/GenBank/DDBJ databases">
        <title>Genome-scale phylogeny and comparative genomics of the fungal order Sordariales.</title>
        <authorList>
            <consortium name="Lawrence Berkeley National Laboratory"/>
            <person name="Hensen N."/>
            <person name="Bonometti L."/>
            <person name="Westerberg I."/>
            <person name="Brannstrom I.O."/>
            <person name="Guillou S."/>
            <person name="Cros-Aarteil S."/>
            <person name="Calhoun S."/>
            <person name="Haridas S."/>
            <person name="Kuo A."/>
            <person name="Mondo S."/>
            <person name="Pangilinan J."/>
            <person name="Riley R."/>
            <person name="Labutti K."/>
            <person name="Andreopoulos B."/>
            <person name="Lipzen A."/>
            <person name="Chen C."/>
            <person name="Yanf M."/>
            <person name="Daum C."/>
            <person name="Ng V."/>
            <person name="Clum A."/>
            <person name="Steindorff A."/>
            <person name="Ohm R."/>
            <person name="Martin F."/>
            <person name="Silar P."/>
            <person name="Natvig D."/>
            <person name="Lalanne C."/>
            <person name="Gautier V."/>
            <person name="Ament-Velasquez S.L."/>
            <person name="Kruys A."/>
            <person name="Hutchinson M.I."/>
            <person name="Powell A.J."/>
            <person name="Barry K."/>
            <person name="Miller A.N."/>
            <person name="Grigoriev I.V."/>
            <person name="Debuchy R."/>
            <person name="Gladieux P."/>
            <person name="Thoren M.H."/>
            <person name="Johannesson H."/>
        </authorList>
    </citation>
    <scope>NUCLEOTIDE SEQUENCE</scope>
    <source>
        <strain evidence="2">SMH2532-1</strain>
    </source>
</reference>
<dbReference type="AlphaFoldDB" id="A0AA39YNB4"/>
<evidence type="ECO:0000256" key="1">
    <source>
        <dbReference type="SAM" id="MobiDB-lite"/>
    </source>
</evidence>
<sequence length="194" mass="21277">MTSRRDPTDSVDGESWVLVSHEEHRDERHPQYNEDNESSTQMAGAVAATDDNHERRHVNNMNVEVEGGHLAMSRRTESNGETETASTDTMTGLNLGDTQAVNIHPTGSALSENSLRRHERELCQGFTASIPQWVEGTTGYSLCAHNNDLESSMLNSMVIGSGRSKASTVMSLDHDLSQTDMPQAHDFSGMGGWC</sequence>
<proteinExistence type="predicted"/>
<feature type="compositionally biased region" description="Polar residues" evidence="1">
    <location>
        <begin position="79"/>
        <end position="93"/>
    </location>
</feature>
<organism evidence="2 3">
    <name type="scientific">Cercophora newfieldiana</name>
    <dbReference type="NCBI Taxonomy" id="92897"/>
    <lineage>
        <taxon>Eukaryota</taxon>
        <taxon>Fungi</taxon>
        <taxon>Dikarya</taxon>
        <taxon>Ascomycota</taxon>
        <taxon>Pezizomycotina</taxon>
        <taxon>Sordariomycetes</taxon>
        <taxon>Sordariomycetidae</taxon>
        <taxon>Sordariales</taxon>
        <taxon>Lasiosphaeriaceae</taxon>
        <taxon>Cercophora</taxon>
    </lineage>
</organism>
<keyword evidence="3" id="KW-1185">Reference proteome</keyword>
<accession>A0AA39YNB4</accession>
<evidence type="ECO:0000313" key="2">
    <source>
        <dbReference type="EMBL" id="KAK0655678.1"/>
    </source>
</evidence>
<gene>
    <name evidence="2" type="ORF">B0T16DRAFT_384504</name>
</gene>
<feature type="compositionally biased region" description="Basic and acidic residues" evidence="1">
    <location>
        <begin position="20"/>
        <end position="32"/>
    </location>
</feature>
<dbReference type="EMBL" id="JAULSV010000001">
    <property type="protein sequence ID" value="KAK0655678.1"/>
    <property type="molecule type" value="Genomic_DNA"/>
</dbReference>
<dbReference type="Proteomes" id="UP001174936">
    <property type="component" value="Unassembled WGS sequence"/>
</dbReference>
<feature type="region of interest" description="Disordered" evidence="1">
    <location>
        <begin position="72"/>
        <end position="93"/>
    </location>
</feature>
<protein>
    <submittedName>
        <fullName evidence="2">Uncharacterized protein</fullName>
    </submittedName>
</protein>
<feature type="region of interest" description="Disordered" evidence="1">
    <location>
        <begin position="1"/>
        <end position="51"/>
    </location>
</feature>
<evidence type="ECO:0000313" key="3">
    <source>
        <dbReference type="Proteomes" id="UP001174936"/>
    </source>
</evidence>
<name>A0AA39YNB4_9PEZI</name>